<feature type="region of interest" description="Disordered" evidence="6">
    <location>
        <begin position="1"/>
        <end position="39"/>
    </location>
</feature>
<dbReference type="Pfam" id="PF13831">
    <property type="entry name" value="PHD_2"/>
    <property type="match status" value="1"/>
</dbReference>
<evidence type="ECO:0000256" key="2">
    <source>
        <dbReference type="ARBA" id="ARBA00022723"/>
    </source>
</evidence>
<keyword evidence="2" id="KW-0479">Metal-binding</keyword>
<evidence type="ECO:0000256" key="1">
    <source>
        <dbReference type="ARBA" id="ARBA00004123"/>
    </source>
</evidence>
<dbReference type="InterPro" id="IPR019787">
    <property type="entry name" value="Znf_PHD-finger"/>
</dbReference>
<dbReference type="CDD" id="cd15546">
    <property type="entry name" value="PHD_PHF13_like"/>
    <property type="match status" value="1"/>
</dbReference>
<evidence type="ECO:0000256" key="5">
    <source>
        <dbReference type="ARBA" id="ARBA00023242"/>
    </source>
</evidence>
<evidence type="ECO:0000259" key="7">
    <source>
        <dbReference type="SMART" id="SM00249"/>
    </source>
</evidence>
<dbReference type="GO" id="GO:0008270">
    <property type="term" value="F:zinc ion binding"/>
    <property type="evidence" value="ECO:0007669"/>
    <property type="project" value="UniProtKB-KW"/>
</dbReference>
<accession>A0AAN8Q6E1</accession>
<feature type="domain" description="Zinc finger PHD-type" evidence="7">
    <location>
        <begin position="112"/>
        <end position="156"/>
    </location>
</feature>
<feature type="compositionally biased region" description="Polar residues" evidence="6">
    <location>
        <begin position="1"/>
        <end position="11"/>
    </location>
</feature>
<dbReference type="Proteomes" id="UP001347796">
    <property type="component" value="Unassembled WGS sequence"/>
</dbReference>
<comment type="caution">
    <text evidence="8">The sequence shown here is derived from an EMBL/GenBank/DDBJ whole genome shotgun (WGS) entry which is preliminary data.</text>
</comment>
<evidence type="ECO:0000313" key="10">
    <source>
        <dbReference type="Proteomes" id="UP001347796"/>
    </source>
</evidence>
<protein>
    <recommendedName>
        <fullName evidence="7">Zinc finger PHD-type domain-containing protein</fullName>
    </recommendedName>
</protein>
<dbReference type="PANTHER" id="PTHR14571:SF9">
    <property type="entry name" value="HISTONE-LYSINE N-METHYLTRANSFERASE SET-26-RELATED"/>
    <property type="match status" value="1"/>
</dbReference>
<proteinExistence type="predicted"/>
<dbReference type="InterPro" id="IPR013083">
    <property type="entry name" value="Znf_RING/FYVE/PHD"/>
</dbReference>
<evidence type="ECO:0000256" key="3">
    <source>
        <dbReference type="ARBA" id="ARBA00022771"/>
    </source>
</evidence>
<dbReference type="GO" id="GO:0005634">
    <property type="term" value="C:nucleus"/>
    <property type="evidence" value="ECO:0007669"/>
    <property type="project" value="UniProtKB-SubCell"/>
</dbReference>
<dbReference type="EMBL" id="JAZGQO010000002">
    <property type="protein sequence ID" value="KAK6190344.1"/>
    <property type="molecule type" value="Genomic_DNA"/>
</dbReference>
<keyword evidence="3" id="KW-0863">Zinc-finger</keyword>
<dbReference type="EMBL" id="JAZGQO010000006">
    <property type="protein sequence ID" value="KAK6184035.1"/>
    <property type="molecule type" value="Genomic_DNA"/>
</dbReference>
<dbReference type="AlphaFoldDB" id="A0AAN8Q6E1"/>
<keyword evidence="10" id="KW-1185">Reference proteome</keyword>
<dbReference type="InterPro" id="IPR001965">
    <property type="entry name" value="Znf_PHD"/>
</dbReference>
<sequence length="177" mass="20254">MEMATNITQEQFKAPIVKKGKRSVSKSDIEMRSSPHKKKRTSEDFLEFCSMVLSYTQYNSDSSEMLRAEYNTSPLDSTGTGESYLSETSNLSYSSQEHNSSFDEDDSMDLVTCFCSKPYAGRPMIECSDCSVWIHLSCAKIRKTNIPDNFTCQRCRDARLTTRKSSRTRVENKRIVE</sequence>
<name>A0AAN8Q6E1_PATCE</name>
<dbReference type="InterPro" id="IPR011011">
    <property type="entry name" value="Znf_FYVE_PHD"/>
</dbReference>
<organism evidence="8 10">
    <name type="scientific">Patella caerulea</name>
    <name type="common">Rayed Mediterranean limpet</name>
    <dbReference type="NCBI Taxonomy" id="87958"/>
    <lineage>
        <taxon>Eukaryota</taxon>
        <taxon>Metazoa</taxon>
        <taxon>Spiralia</taxon>
        <taxon>Lophotrochozoa</taxon>
        <taxon>Mollusca</taxon>
        <taxon>Gastropoda</taxon>
        <taxon>Patellogastropoda</taxon>
        <taxon>Patelloidea</taxon>
        <taxon>Patellidae</taxon>
        <taxon>Patella</taxon>
    </lineage>
</organism>
<keyword evidence="4" id="KW-0862">Zinc</keyword>
<evidence type="ECO:0000313" key="9">
    <source>
        <dbReference type="EMBL" id="KAK6190344.1"/>
    </source>
</evidence>
<keyword evidence="5" id="KW-0539">Nucleus</keyword>
<evidence type="ECO:0000256" key="4">
    <source>
        <dbReference type="ARBA" id="ARBA00022833"/>
    </source>
</evidence>
<dbReference type="PANTHER" id="PTHR14571">
    <property type="entry name" value="HISTONE-LYSINE N-METHYLTRANSFERASE SET-26-RELATED"/>
    <property type="match status" value="1"/>
</dbReference>
<dbReference type="SUPFAM" id="SSF57903">
    <property type="entry name" value="FYVE/PHD zinc finger"/>
    <property type="match status" value="1"/>
</dbReference>
<evidence type="ECO:0000313" key="8">
    <source>
        <dbReference type="EMBL" id="KAK6184035.1"/>
    </source>
</evidence>
<evidence type="ECO:0000256" key="6">
    <source>
        <dbReference type="SAM" id="MobiDB-lite"/>
    </source>
</evidence>
<reference evidence="8 10" key="1">
    <citation type="submission" date="2024-01" db="EMBL/GenBank/DDBJ databases">
        <title>The genome of the rayed Mediterranean limpet Patella caerulea (Linnaeus, 1758).</title>
        <authorList>
            <person name="Anh-Thu Weber A."/>
            <person name="Halstead-Nussloch G."/>
        </authorList>
    </citation>
    <scope>NUCLEOTIDE SEQUENCE [LARGE SCALE GENOMIC DNA]</scope>
    <source>
        <strain evidence="8">AATW-2023a</strain>
        <tissue evidence="8">Whole specimen</tissue>
    </source>
</reference>
<comment type="subcellular location">
    <subcellularLocation>
        <location evidence="1">Nucleus</location>
    </subcellularLocation>
</comment>
<dbReference type="SMART" id="SM00249">
    <property type="entry name" value="PHD"/>
    <property type="match status" value="1"/>
</dbReference>
<gene>
    <name evidence="9" type="ORF">SNE40_002233</name>
    <name evidence="8" type="ORF">SNE40_006581</name>
</gene>
<dbReference type="Gene3D" id="3.30.40.10">
    <property type="entry name" value="Zinc/RING finger domain, C3HC4 (zinc finger)"/>
    <property type="match status" value="1"/>
</dbReference>